<organism evidence="2 3">
    <name type="scientific">Cloeon dipterum</name>
    <dbReference type="NCBI Taxonomy" id="197152"/>
    <lineage>
        <taxon>Eukaryota</taxon>
        <taxon>Metazoa</taxon>
        <taxon>Ecdysozoa</taxon>
        <taxon>Arthropoda</taxon>
        <taxon>Hexapoda</taxon>
        <taxon>Insecta</taxon>
        <taxon>Pterygota</taxon>
        <taxon>Palaeoptera</taxon>
        <taxon>Ephemeroptera</taxon>
        <taxon>Pisciforma</taxon>
        <taxon>Baetidae</taxon>
        <taxon>Cloeon</taxon>
    </lineage>
</organism>
<sequence>MAEILYVFGEERRAQMLFGCQVSRNTDHTDNKDTKTAMRMPEDCFGCRMVSGGGLIGAGLYVAFQSKRANNLSVKVAMNTIALGAAGLGCARVLNLPPFNNIHKANKENPASVQSTETN</sequence>
<dbReference type="OrthoDB" id="6340866at2759"/>
<evidence type="ECO:0000313" key="3">
    <source>
        <dbReference type="Proteomes" id="UP000494165"/>
    </source>
</evidence>
<dbReference type="Proteomes" id="UP000494165">
    <property type="component" value="Unassembled WGS sequence"/>
</dbReference>
<keyword evidence="3" id="KW-1185">Reference proteome</keyword>
<accession>A0A8S1DCC0</accession>
<name>A0A8S1DCC0_9INSE</name>
<gene>
    <name evidence="2" type="ORF">CLODIP_2_CD05831</name>
</gene>
<dbReference type="InterPro" id="IPR028036">
    <property type="entry name" value="DMAC1-like_dom"/>
</dbReference>
<reference evidence="2 3" key="1">
    <citation type="submission" date="2020-04" db="EMBL/GenBank/DDBJ databases">
        <authorList>
            <person name="Alioto T."/>
            <person name="Alioto T."/>
            <person name="Gomez Garrido J."/>
        </authorList>
    </citation>
    <scope>NUCLEOTIDE SEQUENCE [LARGE SCALE GENOMIC DNA]</scope>
</reference>
<evidence type="ECO:0000313" key="2">
    <source>
        <dbReference type="EMBL" id="CAB3377865.1"/>
    </source>
</evidence>
<proteinExistence type="predicted"/>
<feature type="domain" description="Distal membrane-arm assembly complex protein 1-like" evidence="1">
    <location>
        <begin position="43"/>
        <end position="89"/>
    </location>
</feature>
<dbReference type="Pfam" id="PF15055">
    <property type="entry name" value="DMAC1_Dmo2"/>
    <property type="match status" value="1"/>
</dbReference>
<protein>
    <recommendedName>
        <fullName evidence="1">Distal membrane-arm assembly complex protein 1-like domain-containing protein</fullName>
    </recommendedName>
</protein>
<comment type="caution">
    <text evidence="2">The sequence shown here is derived from an EMBL/GenBank/DDBJ whole genome shotgun (WGS) entry which is preliminary data.</text>
</comment>
<dbReference type="AlphaFoldDB" id="A0A8S1DCC0"/>
<evidence type="ECO:0000259" key="1">
    <source>
        <dbReference type="Pfam" id="PF15055"/>
    </source>
</evidence>
<dbReference type="EMBL" id="CADEPI010000152">
    <property type="protein sequence ID" value="CAB3377865.1"/>
    <property type="molecule type" value="Genomic_DNA"/>
</dbReference>